<evidence type="ECO:0008006" key="3">
    <source>
        <dbReference type="Google" id="ProtNLM"/>
    </source>
</evidence>
<organism evidence="1 2">
    <name type="scientific">Sinomonas terrae</name>
    <dbReference type="NCBI Taxonomy" id="2908838"/>
    <lineage>
        <taxon>Bacteria</taxon>
        <taxon>Bacillati</taxon>
        <taxon>Actinomycetota</taxon>
        <taxon>Actinomycetes</taxon>
        <taxon>Micrococcales</taxon>
        <taxon>Micrococcaceae</taxon>
        <taxon>Sinomonas</taxon>
    </lineage>
</organism>
<name>A0ABS9TXB4_9MICC</name>
<sequence length="195" mass="20099">MIGEDEEVRMPLRGSGTGMGIRRASGALGLLLASAAALSACAYSYDDGLPPLGERSTPSSAPTPLAFKRVPAPAVSDPPLRDWTSDMVASWAEAALPDDRGLSFGFGFGMVIQGEPVLASTAVPGGTFTIEYECRGGPAFHLTLQLGATAIINGDYACGRMWARTFAAPQDGVAEVTASAAGGNAAAYAFRVVKR</sequence>
<protein>
    <recommendedName>
        <fullName evidence="3">Lipoprotein</fullName>
    </recommendedName>
</protein>
<gene>
    <name evidence="1" type="ORF">L0M17_03530</name>
</gene>
<dbReference type="RefSeq" id="WP_241051280.1">
    <property type="nucleotide sequence ID" value="NZ_JAKZBV010000001.1"/>
</dbReference>
<accession>A0ABS9TXB4</accession>
<dbReference type="Proteomes" id="UP001202922">
    <property type="component" value="Unassembled WGS sequence"/>
</dbReference>
<dbReference type="EMBL" id="JAKZBV010000001">
    <property type="protein sequence ID" value="MCH6469066.1"/>
    <property type="molecule type" value="Genomic_DNA"/>
</dbReference>
<reference evidence="1 2" key="1">
    <citation type="submission" date="2022-03" db="EMBL/GenBank/DDBJ databases">
        <title>Sinomonas sp. isolated from a soil.</title>
        <authorList>
            <person name="Han J."/>
            <person name="Kim D.-U."/>
        </authorList>
    </citation>
    <scope>NUCLEOTIDE SEQUENCE [LARGE SCALE GENOMIC DNA]</scope>
    <source>
        <strain evidence="1 2">5-5</strain>
    </source>
</reference>
<evidence type="ECO:0000313" key="1">
    <source>
        <dbReference type="EMBL" id="MCH6469066.1"/>
    </source>
</evidence>
<proteinExistence type="predicted"/>
<keyword evidence="2" id="KW-1185">Reference proteome</keyword>
<evidence type="ECO:0000313" key="2">
    <source>
        <dbReference type="Proteomes" id="UP001202922"/>
    </source>
</evidence>
<comment type="caution">
    <text evidence="1">The sequence shown here is derived from an EMBL/GenBank/DDBJ whole genome shotgun (WGS) entry which is preliminary data.</text>
</comment>